<protein>
    <submittedName>
        <fullName evidence="9">Cysteine synthase-like isoform X1</fullName>
    </submittedName>
</protein>
<keyword evidence="3" id="KW-0028">Amino-acid biosynthesis</keyword>
<comment type="similarity">
    <text evidence="2">Belongs to the cysteine synthase/cystathionine beta-synthase family.</text>
</comment>
<keyword evidence="6" id="KW-0198">Cysteine biosynthesis</keyword>
<dbReference type="EMBL" id="JANAVB010009398">
    <property type="protein sequence ID" value="KAJ6840549.1"/>
    <property type="molecule type" value="Genomic_DNA"/>
</dbReference>
<evidence type="ECO:0000256" key="7">
    <source>
        <dbReference type="ARBA" id="ARBA00029440"/>
    </source>
</evidence>
<evidence type="ECO:0000256" key="6">
    <source>
        <dbReference type="ARBA" id="ARBA00023192"/>
    </source>
</evidence>
<organism evidence="9 10">
    <name type="scientific">Iris pallida</name>
    <name type="common">Sweet iris</name>
    <dbReference type="NCBI Taxonomy" id="29817"/>
    <lineage>
        <taxon>Eukaryota</taxon>
        <taxon>Viridiplantae</taxon>
        <taxon>Streptophyta</taxon>
        <taxon>Embryophyta</taxon>
        <taxon>Tracheophyta</taxon>
        <taxon>Spermatophyta</taxon>
        <taxon>Magnoliopsida</taxon>
        <taxon>Liliopsida</taxon>
        <taxon>Asparagales</taxon>
        <taxon>Iridaceae</taxon>
        <taxon>Iridoideae</taxon>
        <taxon>Irideae</taxon>
        <taxon>Iris</taxon>
    </lineage>
</organism>
<dbReference type="CDD" id="cd01561">
    <property type="entry name" value="CBS_like"/>
    <property type="match status" value="1"/>
</dbReference>
<dbReference type="GO" id="GO:0016740">
    <property type="term" value="F:transferase activity"/>
    <property type="evidence" value="ECO:0007669"/>
    <property type="project" value="UniProtKB-KW"/>
</dbReference>
<dbReference type="Proteomes" id="UP001140949">
    <property type="component" value="Unassembled WGS sequence"/>
</dbReference>
<dbReference type="PANTHER" id="PTHR10314">
    <property type="entry name" value="CYSTATHIONINE BETA-SYNTHASE"/>
    <property type="match status" value="1"/>
</dbReference>
<comment type="caution">
    <text evidence="9">The sequence shown here is derived from an EMBL/GenBank/DDBJ whole genome shotgun (WGS) entry which is preliminary data.</text>
</comment>
<evidence type="ECO:0000256" key="1">
    <source>
        <dbReference type="ARBA" id="ARBA00001933"/>
    </source>
</evidence>
<dbReference type="GO" id="GO:0019344">
    <property type="term" value="P:cysteine biosynthetic process"/>
    <property type="evidence" value="ECO:0007669"/>
    <property type="project" value="UniProtKB-KW"/>
</dbReference>
<reference evidence="9" key="2">
    <citation type="submission" date="2023-04" db="EMBL/GenBank/DDBJ databases">
        <authorList>
            <person name="Bruccoleri R.E."/>
            <person name="Oakeley E.J."/>
            <person name="Faust A.-M."/>
            <person name="Dessus-Babus S."/>
            <person name="Altorfer M."/>
            <person name="Burckhardt D."/>
            <person name="Oertli M."/>
            <person name="Naumann U."/>
            <person name="Petersen F."/>
            <person name="Wong J."/>
        </authorList>
    </citation>
    <scope>NUCLEOTIDE SEQUENCE</scope>
    <source>
        <strain evidence="9">GSM-AAB239-AS_SAM_17_03QT</strain>
        <tissue evidence="9">Leaf</tissue>
    </source>
</reference>
<name>A0AAX6HHP7_IRIPA</name>
<dbReference type="InterPro" id="IPR050214">
    <property type="entry name" value="Cys_Synth/Cystath_Beta-Synth"/>
</dbReference>
<comment type="cofactor">
    <cofactor evidence="1">
        <name>pyridoxal 5'-phosphate</name>
        <dbReference type="ChEBI" id="CHEBI:597326"/>
    </cofactor>
</comment>
<evidence type="ECO:0000256" key="4">
    <source>
        <dbReference type="ARBA" id="ARBA00022679"/>
    </source>
</evidence>
<dbReference type="InterPro" id="IPR036052">
    <property type="entry name" value="TrpB-like_PALP_sf"/>
</dbReference>
<evidence type="ECO:0000256" key="2">
    <source>
        <dbReference type="ARBA" id="ARBA00007103"/>
    </source>
</evidence>
<evidence type="ECO:0000256" key="3">
    <source>
        <dbReference type="ARBA" id="ARBA00022605"/>
    </source>
</evidence>
<dbReference type="Gene3D" id="3.40.50.1100">
    <property type="match status" value="1"/>
</dbReference>
<comment type="pathway">
    <text evidence="7">Amino-acid biosynthesis.</text>
</comment>
<evidence type="ECO:0000256" key="5">
    <source>
        <dbReference type="ARBA" id="ARBA00022898"/>
    </source>
</evidence>
<gene>
    <name evidence="9" type="ORF">M6B38_310165</name>
</gene>
<feature type="domain" description="Tryptophan synthase beta chain-like PALP" evidence="8">
    <location>
        <begin position="1"/>
        <end position="200"/>
    </location>
</feature>
<keyword evidence="10" id="KW-1185">Reference proteome</keyword>
<dbReference type="FunFam" id="3.40.50.1100:FF:000006">
    <property type="entry name" value="Cysteine synthase"/>
    <property type="match status" value="1"/>
</dbReference>
<evidence type="ECO:0000313" key="10">
    <source>
        <dbReference type="Proteomes" id="UP001140949"/>
    </source>
</evidence>
<evidence type="ECO:0000313" key="9">
    <source>
        <dbReference type="EMBL" id="KAJ6840549.1"/>
    </source>
</evidence>
<proteinExistence type="inferred from homology"/>
<keyword evidence="4" id="KW-0808">Transferase</keyword>
<evidence type="ECO:0000259" key="8">
    <source>
        <dbReference type="Pfam" id="PF00291"/>
    </source>
</evidence>
<dbReference type="AlphaFoldDB" id="A0AAX6HHP7"/>
<keyword evidence="5" id="KW-0663">Pyridoxal phosphate</keyword>
<accession>A0AAX6HHP7</accession>
<dbReference type="Pfam" id="PF00291">
    <property type="entry name" value="PALP"/>
    <property type="match status" value="1"/>
</dbReference>
<sequence>MPSHFSIDKRMLLLYLGAEISVTDSKLGFQGQVERMEKLKENDPSIHVLDQFSNPANPEAHFIGTGPEIWKDTAGKVDILVCGVGSGGTVSGAGKYLKMKNPAVKIICVEPAESAVLSGGDPGAHNIQGIGAGFVPRNWDMSCVDEVVAVTTEEAITHARRISREEGLLVGISSGANLAACIKVARRAENRGKLIVTIFPSGGERYMSTELFDDVRGERTNMSF</sequence>
<dbReference type="SUPFAM" id="SSF53686">
    <property type="entry name" value="Tryptophan synthase beta subunit-like PLP-dependent enzymes"/>
    <property type="match status" value="1"/>
</dbReference>
<dbReference type="InterPro" id="IPR001926">
    <property type="entry name" value="TrpB-like_PALP"/>
</dbReference>
<reference evidence="9" key="1">
    <citation type="journal article" date="2023" name="GigaByte">
        <title>Genome assembly of the bearded iris, Iris pallida Lam.</title>
        <authorList>
            <person name="Bruccoleri R.E."/>
            <person name="Oakeley E.J."/>
            <person name="Faust A.M.E."/>
            <person name="Altorfer M."/>
            <person name="Dessus-Babus S."/>
            <person name="Burckhardt D."/>
            <person name="Oertli M."/>
            <person name="Naumann U."/>
            <person name="Petersen F."/>
            <person name="Wong J."/>
        </authorList>
    </citation>
    <scope>NUCLEOTIDE SEQUENCE</scope>
    <source>
        <strain evidence="9">GSM-AAB239-AS_SAM_17_03QT</strain>
    </source>
</reference>